<gene>
    <name evidence="8" type="ORF">RRG08_006987</name>
</gene>
<dbReference type="InterPro" id="IPR001796">
    <property type="entry name" value="DHFR_dom"/>
</dbReference>
<dbReference type="PANTHER" id="PTHR48069">
    <property type="entry name" value="DIHYDROFOLATE REDUCTASE"/>
    <property type="match status" value="1"/>
</dbReference>
<evidence type="ECO:0000256" key="3">
    <source>
        <dbReference type="ARBA" id="ARBA00022563"/>
    </source>
</evidence>
<dbReference type="Pfam" id="PF00186">
    <property type="entry name" value="DHFR_1"/>
    <property type="match status" value="1"/>
</dbReference>
<dbReference type="PROSITE" id="PS51330">
    <property type="entry name" value="DHFR_2"/>
    <property type="match status" value="1"/>
</dbReference>
<evidence type="ECO:0000313" key="9">
    <source>
        <dbReference type="Proteomes" id="UP001283361"/>
    </source>
</evidence>
<accession>A0AAE1DSN6</accession>
<reference evidence="8" key="1">
    <citation type="journal article" date="2023" name="G3 (Bethesda)">
        <title>A reference genome for the long-term kleptoplast-retaining sea slug Elysia crispata morphotype clarki.</title>
        <authorList>
            <person name="Eastman K.E."/>
            <person name="Pendleton A.L."/>
            <person name="Shaikh M.A."/>
            <person name="Suttiyut T."/>
            <person name="Ogas R."/>
            <person name="Tomko P."/>
            <person name="Gavelis G."/>
            <person name="Widhalm J.R."/>
            <person name="Wisecaver J.H."/>
        </authorList>
    </citation>
    <scope>NUCLEOTIDE SEQUENCE</scope>
    <source>
        <strain evidence="8">ECLA1</strain>
    </source>
</reference>
<dbReference type="EC" id="1.5.1.3" evidence="2"/>
<dbReference type="GO" id="GO:0005739">
    <property type="term" value="C:mitochondrion"/>
    <property type="evidence" value="ECO:0007669"/>
    <property type="project" value="TreeGrafter"/>
</dbReference>
<dbReference type="GO" id="GO:0046655">
    <property type="term" value="P:folic acid metabolic process"/>
    <property type="evidence" value="ECO:0007669"/>
    <property type="project" value="TreeGrafter"/>
</dbReference>
<keyword evidence="9" id="KW-1185">Reference proteome</keyword>
<dbReference type="InterPro" id="IPR012259">
    <property type="entry name" value="DHFR"/>
</dbReference>
<evidence type="ECO:0000256" key="6">
    <source>
        <dbReference type="ARBA" id="ARBA00048873"/>
    </source>
</evidence>
<dbReference type="PRINTS" id="PR00070">
    <property type="entry name" value="DHFR"/>
</dbReference>
<evidence type="ECO:0000256" key="1">
    <source>
        <dbReference type="ARBA" id="ARBA00004903"/>
    </source>
</evidence>
<evidence type="ECO:0000256" key="5">
    <source>
        <dbReference type="ARBA" id="ARBA00023002"/>
    </source>
</evidence>
<feature type="domain" description="DHFR" evidence="7">
    <location>
        <begin position="6"/>
        <end position="186"/>
    </location>
</feature>
<keyword evidence="5" id="KW-0560">Oxidoreductase</keyword>
<dbReference type="GO" id="GO:0050661">
    <property type="term" value="F:NADP binding"/>
    <property type="evidence" value="ECO:0007669"/>
    <property type="project" value="InterPro"/>
</dbReference>
<dbReference type="GO" id="GO:0004146">
    <property type="term" value="F:dihydrofolate reductase activity"/>
    <property type="evidence" value="ECO:0007669"/>
    <property type="project" value="UniProtKB-EC"/>
</dbReference>
<evidence type="ECO:0000313" key="8">
    <source>
        <dbReference type="EMBL" id="KAK3781591.1"/>
    </source>
</evidence>
<evidence type="ECO:0000256" key="4">
    <source>
        <dbReference type="ARBA" id="ARBA00022857"/>
    </source>
</evidence>
<sequence length="198" mass="22653">MGKDSPIAAVVAICDESRGIGKDGHLPWPYLREDHDFYMGLCKTTKDPAKKNGIIMGRNGWRKWKHKQNPKMAVVVTSQSVPLDEPNCLGVARTFDEAIEMLQSGPRADEIESIFILGGRRNYEHSVSDPRCTTLYLTRVFRDFECDIFFPEYNHAFKKISHPEIQDHIHKDLTNDIEFRFEVHEKISSEQSVSTSGI</sequence>
<dbReference type="CDD" id="cd00209">
    <property type="entry name" value="DHFR"/>
    <property type="match status" value="1"/>
</dbReference>
<protein>
    <recommendedName>
        <fullName evidence="2">dihydrofolate reductase</fullName>
        <ecNumber evidence="2">1.5.1.3</ecNumber>
    </recommendedName>
</protein>
<comment type="caution">
    <text evidence="8">The sequence shown here is derived from an EMBL/GenBank/DDBJ whole genome shotgun (WGS) entry which is preliminary data.</text>
</comment>
<dbReference type="Gene3D" id="3.40.430.10">
    <property type="entry name" value="Dihydrofolate Reductase, subunit A"/>
    <property type="match status" value="1"/>
</dbReference>
<evidence type="ECO:0000256" key="2">
    <source>
        <dbReference type="ARBA" id="ARBA00012856"/>
    </source>
</evidence>
<keyword evidence="3" id="KW-0554">One-carbon metabolism</keyword>
<keyword evidence="4" id="KW-0521">NADP</keyword>
<comment type="catalytic activity">
    <reaction evidence="6">
        <text>(6S)-5,6,7,8-tetrahydrofolate + NADP(+) = 7,8-dihydrofolate + NADPH + H(+)</text>
        <dbReference type="Rhea" id="RHEA:15009"/>
        <dbReference type="ChEBI" id="CHEBI:15378"/>
        <dbReference type="ChEBI" id="CHEBI:57451"/>
        <dbReference type="ChEBI" id="CHEBI:57453"/>
        <dbReference type="ChEBI" id="CHEBI:57783"/>
        <dbReference type="ChEBI" id="CHEBI:58349"/>
        <dbReference type="EC" id="1.5.1.3"/>
    </reaction>
</comment>
<proteinExistence type="predicted"/>
<dbReference type="GO" id="GO:0006730">
    <property type="term" value="P:one-carbon metabolic process"/>
    <property type="evidence" value="ECO:0007669"/>
    <property type="project" value="UniProtKB-KW"/>
</dbReference>
<dbReference type="InterPro" id="IPR024072">
    <property type="entry name" value="DHFR-like_dom_sf"/>
</dbReference>
<dbReference type="EMBL" id="JAWDGP010002620">
    <property type="protein sequence ID" value="KAK3781591.1"/>
    <property type="molecule type" value="Genomic_DNA"/>
</dbReference>
<dbReference type="Proteomes" id="UP001283361">
    <property type="component" value="Unassembled WGS sequence"/>
</dbReference>
<dbReference type="AlphaFoldDB" id="A0AAE1DSN6"/>
<dbReference type="PANTHER" id="PTHR48069:SF3">
    <property type="entry name" value="DIHYDROFOLATE REDUCTASE"/>
    <property type="match status" value="1"/>
</dbReference>
<comment type="pathway">
    <text evidence="1">Cofactor biosynthesis; tetrahydrofolate biosynthesis; 5,6,7,8-tetrahydrofolate from 7,8-dihydrofolate: step 1/1.</text>
</comment>
<dbReference type="SUPFAM" id="SSF53597">
    <property type="entry name" value="Dihydrofolate reductase-like"/>
    <property type="match status" value="1"/>
</dbReference>
<evidence type="ECO:0000259" key="7">
    <source>
        <dbReference type="PROSITE" id="PS51330"/>
    </source>
</evidence>
<dbReference type="GO" id="GO:0046452">
    <property type="term" value="P:dihydrofolate metabolic process"/>
    <property type="evidence" value="ECO:0007669"/>
    <property type="project" value="TreeGrafter"/>
</dbReference>
<name>A0AAE1DSN6_9GAST</name>
<dbReference type="GO" id="GO:0046654">
    <property type="term" value="P:tetrahydrofolate biosynthetic process"/>
    <property type="evidence" value="ECO:0007669"/>
    <property type="project" value="InterPro"/>
</dbReference>
<organism evidence="8 9">
    <name type="scientific">Elysia crispata</name>
    <name type="common">lettuce slug</name>
    <dbReference type="NCBI Taxonomy" id="231223"/>
    <lineage>
        <taxon>Eukaryota</taxon>
        <taxon>Metazoa</taxon>
        <taxon>Spiralia</taxon>
        <taxon>Lophotrochozoa</taxon>
        <taxon>Mollusca</taxon>
        <taxon>Gastropoda</taxon>
        <taxon>Heterobranchia</taxon>
        <taxon>Euthyneura</taxon>
        <taxon>Panpulmonata</taxon>
        <taxon>Sacoglossa</taxon>
        <taxon>Placobranchoidea</taxon>
        <taxon>Plakobranchidae</taxon>
        <taxon>Elysia</taxon>
    </lineage>
</organism>